<gene>
    <name evidence="2" type="ORF">SAMN04515672_0239</name>
</gene>
<reference evidence="3" key="1">
    <citation type="submission" date="2016-10" db="EMBL/GenBank/DDBJ databases">
        <authorList>
            <person name="Varghese N."/>
            <person name="Submissions S."/>
        </authorList>
    </citation>
    <scope>NUCLEOTIDE SEQUENCE [LARGE SCALE GENOMIC DNA]</scope>
    <source>
        <strain evidence="3">B4,CECT 8067,JCM 17497</strain>
    </source>
</reference>
<keyword evidence="1" id="KW-0812">Transmembrane</keyword>
<dbReference type="EMBL" id="FNFE01000001">
    <property type="protein sequence ID" value="SDJ34013.1"/>
    <property type="molecule type" value="Genomic_DNA"/>
</dbReference>
<feature type="transmembrane region" description="Helical" evidence="1">
    <location>
        <begin position="12"/>
        <end position="36"/>
    </location>
</feature>
<keyword evidence="1" id="KW-0472">Membrane</keyword>
<dbReference type="Proteomes" id="UP000198882">
    <property type="component" value="Unassembled WGS sequence"/>
</dbReference>
<dbReference type="AlphaFoldDB" id="A0A1G8SXV1"/>
<name>A0A1G8SXV1_9EURY</name>
<dbReference type="OrthoDB" id="382441at2157"/>
<sequence length="91" mass="9393">MDDQSRQLESPLPLLAIAVVALASVAALGALTLLEFDLPASLTLSPRYVTIGTIVAGTLLVVGAIALPAYVLSGWQSAQEEAAESGSRRSE</sequence>
<evidence type="ECO:0000256" key="1">
    <source>
        <dbReference type="SAM" id="Phobius"/>
    </source>
</evidence>
<evidence type="ECO:0000313" key="3">
    <source>
        <dbReference type="Proteomes" id="UP000198882"/>
    </source>
</evidence>
<keyword evidence="1" id="KW-1133">Transmembrane helix</keyword>
<accession>A0A1G8SXV1</accession>
<keyword evidence="3" id="KW-1185">Reference proteome</keyword>
<dbReference type="RefSeq" id="WP_090302807.1">
    <property type="nucleotide sequence ID" value="NZ_FNFE01000001.1"/>
</dbReference>
<organism evidence="2 3">
    <name type="scientific">Natronorubrum texcoconense</name>
    <dbReference type="NCBI Taxonomy" id="1095776"/>
    <lineage>
        <taxon>Archaea</taxon>
        <taxon>Methanobacteriati</taxon>
        <taxon>Methanobacteriota</taxon>
        <taxon>Stenosarchaea group</taxon>
        <taxon>Halobacteria</taxon>
        <taxon>Halobacteriales</taxon>
        <taxon>Natrialbaceae</taxon>
        <taxon>Natronorubrum</taxon>
    </lineage>
</organism>
<feature type="transmembrane region" description="Helical" evidence="1">
    <location>
        <begin position="48"/>
        <end position="72"/>
    </location>
</feature>
<protein>
    <submittedName>
        <fullName evidence="2">Uncharacterized protein</fullName>
    </submittedName>
</protein>
<proteinExistence type="predicted"/>
<evidence type="ECO:0000313" key="2">
    <source>
        <dbReference type="EMBL" id="SDJ34013.1"/>
    </source>
</evidence>